<feature type="compositionally biased region" description="Basic and acidic residues" evidence="2">
    <location>
        <begin position="1185"/>
        <end position="1194"/>
    </location>
</feature>
<gene>
    <name evidence="3" type="ORF">EVOR1521_LOCUS31290</name>
</gene>
<keyword evidence="4" id="KW-1185">Reference proteome</keyword>
<organism evidence="3 4">
    <name type="scientific">Effrenium voratum</name>
    <dbReference type="NCBI Taxonomy" id="2562239"/>
    <lineage>
        <taxon>Eukaryota</taxon>
        <taxon>Sar</taxon>
        <taxon>Alveolata</taxon>
        <taxon>Dinophyceae</taxon>
        <taxon>Suessiales</taxon>
        <taxon>Symbiodiniaceae</taxon>
        <taxon>Effrenium</taxon>
    </lineage>
</organism>
<name>A0AA36JRI4_9DINO</name>
<proteinExistence type="predicted"/>
<reference evidence="3" key="1">
    <citation type="submission" date="2023-08" db="EMBL/GenBank/DDBJ databases">
        <authorList>
            <person name="Chen Y."/>
            <person name="Shah S."/>
            <person name="Dougan E. K."/>
            <person name="Thang M."/>
            <person name="Chan C."/>
        </authorList>
    </citation>
    <scope>NUCLEOTIDE SEQUENCE</scope>
</reference>
<dbReference type="EMBL" id="CAUJNA010003818">
    <property type="protein sequence ID" value="CAJ1410471.1"/>
    <property type="molecule type" value="Genomic_DNA"/>
</dbReference>
<feature type="coiled-coil region" evidence="1">
    <location>
        <begin position="459"/>
        <end position="486"/>
    </location>
</feature>
<sequence>MGLGERDFAEAAARAAGASLAGSLSNLSLRELALRSGREAFRSGEEWGLSKATAWHSGSFVAIKVLGDEAQCSGQSLESILSEALQLVLFIGNSSGNQESSKQLARAYGVYIFQVLQKDGEVAGASALAAAASVKAADFSGLPRRKAAQVAANVAALTLATEDLGAATFEAAQSAGLSRDEAILVGAVEAAAGMKNLEAEVGKSAVRIGSDLGMPQWKGSQVAAQAAARYAADGFSVRGRFVAATEASEAALAAAVAAGATSRAAAELAARCSAEVVAQEGFILGLDVERVAEEAGQEAARSARAGGLLPGQAARLAAEAAASAVLDAWNTDKPADDVVLDAGRLAGKIGAAAGMTLKEAAETAAASAAKASAVLTLASGASTEIAAQEAGKVAARAGSNAGMSLEEAAEAAALASGRVAAAAAADGEKAEAAALAALRQGVVAGVQPERATPTAAAVAAKIASEMAELQNENVEKAAQRAQAVATARIHLDALLSKKRPFNAAAEQSSRAAAEVVRLTQDVGQAIATTIGKMAAKDAKGDKSQEAGRAAVRAGLAAGLLPGQATEVGVHLAIQMRTRTEMPKPMEIADSAKELAAAAGLAPCQAASTATAAACAHAARVALAAGKPLEEAAAEVALVGSKVGEQLQLSALRSAELAVGAAGLAVAERELGAAQALDEELLVSAAQRAAEAAEAVAEVEAKRAVARSVGHARALVAERLGRDSVAAAARAAAKVMQAHAHVYEVQSLALSVAADASAALALQDICSIEETASQAAAAAAPVARDLGFPEERVWECASLSAGRAAGHYALAAGNSLEDAAVMAGQAASKQAQSQGVSAGLGATAGVTIAARFAAEHGFGMKHIPRDQTFQQVGNMAVATGRAVGMYPAVAGGVAAAVIARAAGQEALETGMSMEEATKEASNAARNAWLGALLTPDRASHHAAVCAGIFAGKVARSQSCSLEEIAAASGQAAARAALDANQGFSQAGRAAALAAGAVVSEVLCTTGRPEAAEAAAQVMVVASAQGMNPKAAAELAAFAAGSLAAALSLSARQTRETAAWKAAEAADSFLKSGSLPQVEIAAAVAGRAAGEAALGAGCSPKEAAREARAAAAAWAEAAGGNAALLGTSAAQVLIAEYPLSHNTKPRDKQLALEPDETRLGIRAVEAARASYEPDLSWAEPSKRSPRRHSESERKFGSESGGEQDEEDPMTHKPAWMRKDLDKELQEIQAIEANAVAIRKGLQSLKEDNEGADVDAEAAALMLELKGRMPQPGQAARHSSGGLGDNEAIALLAELHGGQLPAWLAEEPARESQRPSSGTDRPWHVEVMRMRQALGELIKDD</sequence>
<evidence type="ECO:0000256" key="1">
    <source>
        <dbReference type="SAM" id="Coils"/>
    </source>
</evidence>
<protein>
    <submittedName>
        <fullName evidence="3">Uncharacterized protein</fullName>
    </submittedName>
</protein>
<evidence type="ECO:0000313" key="3">
    <source>
        <dbReference type="EMBL" id="CAJ1410471.1"/>
    </source>
</evidence>
<feature type="region of interest" description="Disordered" evidence="2">
    <location>
        <begin position="1170"/>
        <end position="1210"/>
    </location>
</feature>
<feature type="region of interest" description="Disordered" evidence="2">
    <location>
        <begin position="1303"/>
        <end position="1322"/>
    </location>
</feature>
<evidence type="ECO:0000256" key="2">
    <source>
        <dbReference type="SAM" id="MobiDB-lite"/>
    </source>
</evidence>
<accession>A0AA36JRI4</accession>
<comment type="caution">
    <text evidence="3">The sequence shown here is derived from an EMBL/GenBank/DDBJ whole genome shotgun (WGS) entry which is preliminary data.</text>
</comment>
<dbReference type="Proteomes" id="UP001178507">
    <property type="component" value="Unassembled WGS sequence"/>
</dbReference>
<keyword evidence="1" id="KW-0175">Coiled coil</keyword>
<evidence type="ECO:0000313" key="4">
    <source>
        <dbReference type="Proteomes" id="UP001178507"/>
    </source>
</evidence>